<evidence type="ECO:0000256" key="5">
    <source>
        <dbReference type="ARBA" id="ARBA00022777"/>
    </source>
</evidence>
<feature type="domain" description="PAS" evidence="9">
    <location>
        <begin position="149"/>
        <end position="202"/>
    </location>
</feature>
<dbReference type="Pfam" id="PF13426">
    <property type="entry name" value="PAS_9"/>
    <property type="match status" value="2"/>
</dbReference>
<dbReference type="Gene3D" id="3.40.50.2300">
    <property type="match status" value="1"/>
</dbReference>
<feature type="domain" description="PAC" evidence="10">
    <location>
        <begin position="96"/>
        <end position="148"/>
    </location>
</feature>
<evidence type="ECO:0000256" key="2">
    <source>
        <dbReference type="ARBA" id="ARBA00012438"/>
    </source>
</evidence>
<dbReference type="CDD" id="cd00075">
    <property type="entry name" value="HATPase"/>
    <property type="match status" value="1"/>
</dbReference>
<evidence type="ECO:0000256" key="3">
    <source>
        <dbReference type="ARBA" id="ARBA00022553"/>
    </source>
</evidence>
<name>A0ABU1N8R8_9BURK</name>
<dbReference type="EMBL" id="JAVDRF010000001">
    <property type="protein sequence ID" value="MDR6534450.1"/>
    <property type="molecule type" value="Genomic_DNA"/>
</dbReference>
<dbReference type="NCBIfam" id="TIGR00229">
    <property type="entry name" value="sensory_box"/>
    <property type="match status" value="2"/>
</dbReference>
<dbReference type="PROSITE" id="PS50112">
    <property type="entry name" value="PAS"/>
    <property type="match status" value="2"/>
</dbReference>
<evidence type="ECO:0000256" key="6">
    <source>
        <dbReference type="PROSITE-ProRule" id="PRU00169"/>
    </source>
</evidence>
<keyword evidence="5" id="KW-0418">Kinase</keyword>
<dbReference type="Proteomes" id="UP001184230">
    <property type="component" value="Unassembled WGS sequence"/>
</dbReference>
<dbReference type="RefSeq" id="WP_309897844.1">
    <property type="nucleotide sequence ID" value="NZ_JAVDRF010000001.1"/>
</dbReference>
<dbReference type="PROSITE" id="PS50113">
    <property type="entry name" value="PAC"/>
    <property type="match status" value="2"/>
</dbReference>
<comment type="catalytic activity">
    <reaction evidence="1">
        <text>ATP + protein L-histidine = ADP + protein N-phospho-L-histidine.</text>
        <dbReference type="EC" id="2.7.13.3"/>
    </reaction>
</comment>
<dbReference type="InterPro" id="IPR001789">
    <property type="entry name" value="Sig_transdc_resp-reg_receiver"/>
</dbReference>
<evidence type="ECO:0000259" key="7">
    <source>
        <dbReference type="PROSITE" id="PS50109"/>
    </source>
</evidence>
<dbReference type="SMART" id="SM00091">
    <property type="entry name" value="PAS"/>
    <property type="match status" value="2"/>
</dbReference>
<reference evidence="11 12" key="1">
    <citation type="submission" date="2023-07" db="EMBL/GenBank/DDBJ databases">
        <title>Sorghum-associated microbial communities from plants grown in Nebraska, USA.</title>
        <authorList>
            <person name="Schachtman D."/>
        </authorList>
    </citation>
    <scope>NUCLEOTIDE SEQUENCE [LARGE SCALE GENOMIC DNA]</scope>
    <source>
        <strain evidence="11 12">DS1781</strain>
    </source>
</reference>
<dbReference type="PROSITE" id="PS50109">
    <property type="entry name" value="HIS_KIN"/>
    <property type="match status" value="1"/>
</dbReference>
<comment type="caution">
    <text evidence="11">The sequence shown here is derived from an EMBL/GenBank/DDBJ whole genome shotgun (WGS) entry which is preliminary data.</text>
</comment>
<protein>
    <recommendedName>
        <fullName evidence="2">histidine kinase</fullName>
        <ecNumber evidence="2">2.7.13.3</ecNumber>
    </recommendedName>
</protein>
<dbReference type="EC" id="2.7.13.3" evidence="2"/>
<dbReference type="SUPFAM" id="SSF55785">
    <property type="entry name" value="PYP-like sensor domain (PAS domain)"/>
    <property type="match status" value="2"/>
</dbReference>
<dbReference type="SUPFAM" id="SSF55874">
    <property type="entry name" value="ATPase domain of HSP90 chaperone/DNA topoisomerase II/histidine kinase"/>
    <property type="match status" value="1"/>
</dbReference>
<proteinExistence type="predicted"/>
<gene>
    <name evidence="11" type="ORF">J2739_000210</name>
</gene>
<evidence type="ECO:0000313" key="11">
    <source>
        <dbReference type="EMBL" id="MDR6534450.1"/>
    </source>
</evidence>
<dbReference type="Gene3D" id="1.10.287.130">
    <property type="match status" value="1"/>
</dbReference>
<dbReference type="InterPro" id="IPR000700">
    <property type="entry name" value="PAS-assoc_C"/>
</dbReference>
<dbReference type="PROSITE" id="PS50110">
    <property type="entry name" value="RESPONSE_REGULATORY"/>
    <property type="match status" value="1"/>
</dbReference>
<dbReference type="InterPro" id="IPR005467">
    <property type="entry name" value="His_kinase_dom"/>
</dbReference>
<dbReference type="InterPro" id="IPR011006">
    <property type="entry name" value="CheY-like_superfamily"/>
</dbReference>
<dbReference type="Gene3D" id="3.30.450.20">
    <property type="entry name" value="PAS domain"/>
    <property type="match status" value="2"/>
</dbReference>
<dbReference type="InterPro" id="IPR035965">
    <property type="entry name" value="PAS-like_dom_sf"/>
</dbReference>
<dbReference type="Pfam" id="PF00512">
    <property type="entry name" value="HisKA"/>
    <property type="match status" value="1"/>
</dbReference>
<dbReference type="SMART" id="SM00086">
    <property type="entry name" value="PAC"/>
    <property type="match status" value="2"/>
</dbReference>
<dbReference type="InterPro" id="IPR004358">
    <property type="entry name" value="Sig_transdc_His_kin-like_C"/>
</dbReference>
<dbReference type="InterPro" id="IPR003594">
    <property type="entry name" value="HATPase_dom"/>
</dbReference>
<feature type="domain" description="Histidine kinase" evidence="7">
    <location>
        <begin position="286"/>
        <end position="505"/>
    </location>
</feature>
<organism evidence="11 12">
    <name type="scientific">Variovorax soli</name>
    <dbReference type="NCBI Taxonomy" id="376815"/>
    <lineage>
        <taxon>Bacteria</taxon>
        <taxon>Pseudomonadati</taxon>
        <taxon>Pseudomonadota</taxon>
        <taxon>Betaproteobacteria</taxon>
        <taxon>Burkholderiales</taxon>
        <taxon>Comamonadaceae</taxon>
        <taxon>Variovorax</taxon>
    </lineage>
</organism>
<dbReference type="InterPro" id="IPR036097">
    <property type="entry name" value="HisK_dim/P_sf"/>
</dbReference>
<feature type="domain" description="PAC" evidence="10">
    <location>
        <begin position="224"/>
        <end position="276"/>
    </location>
</feature>
<dbReference type="SUPFAM" id="SSF47384">
    <property type="entry name" value="Homodimeric domain of signal transducing histidine kinase"/>
    <property type="match status" value="1"/>
</dbReference>
<dbReference type="CDD" id="cd00082">
    <property type="entry name" value="HisKA"/>
    <property type="match status" value="1"/>
</dbReference>
<evidence type="ECO:0000256" key="4">
    <source>
        <dbReference type="ARBA" id="ARBA00022679"/>
    </source>
</evidence>
<dbReference type="Pfam" id="PF00072">
    <property type="entry name" value="Response_reg"/>
    <property type="match status" value="1"/>
</dbReference>
<dbReference type="SMART" id="SM00448">
    <property type="entry name" value="REC"/>
    <property type="match status" value="1"/>
</dbReference>
<evidence type="ECO:0000259" key="8">
    <source>
        <dbReference type="PROSITE" id="PS50110"/>
    </source>
</evidence>
<dbReference type="InterPro" id="IPR003661">
    <property type="entry name" value="HisK_dim/P_dom"/>
</dbReference>
<dbReference type="InterPro" id="IPR000014">
    <property type="entry name" value="PAS"/>
</dbReference>
<feature type="domain" description="Response regulatory" evidence="8">
    <location>
        <begin position="525"/>
        <end position="640"/>
    </location>
</feature>
<evidence type="ECO:0000259" key="9">
    <source>
        <dbReference type="PROSITE" id="PS50112"/>
    </source>
</evidence>
<evidence type="ECO:0000259" key="10">
    <source>
        <dbReference type="PROSITE" id="PS50113"/>
    </source>
</evidence>
<dbReference type="SMART" id="SM00387">
    <property type="entry name" value="HATPase_c"/>
    <property type="match status" value="1"/>
</dbReference>
<dbReference type="SUPFAM" id="SSF52172">
    <property type="entry name" value="CheY-like"/>
    <property type="match status" value="1"/>
</dbReference>
<dbReference type="PANTHER" id="PTHR43047">
    <property type="entry name" value="TWO-COMPONENT HISTIDINE PROTEIN KINASE"/>
    <property type="match status" value="1"/>
</dbReference>
<keyword evidence="12" id="KW-1185">Reference proteome</keyword>
<dbReference type="Pfam" id="PF02518">
    <property type="entry name" value="HATPase_c"/>
    <property type="match status" value="1"/>
</dbReference>
<dbReference type="Gene3D" id="3.30.565.10">
    <property type="entry name" value="Histidine kinase-like ATPase, C-terminal domain"/>
    <property type="match status" value="1"/>
</dbReference>
<evidence type="ECO:0000313" key="12">
    <source>
        <dbReference type="Proteomes" id="UP001184230"/>
    </source>
</evidence>
<keyword evidence="3 6" id="KW-0597">Phosphoprotein</keyword>
<evidence type="ECO:0000256" key="1">
    <source>
        <dbReference type="ARBA" id="ARBA00000085"/>
    </source>
</evidence>
<dbReference type="PRINTS" id="PR00344">
    <property type="entry name" value="BCTRLSENSOR"/>
</dbReference>
<dbReference type="CDD" id="cd00130">
    <property type="entry name" value="PAS"/>
    <property type="match status" value="2"/>
</dbReference>
<dbReference type="InterPro" id="IPR036890">
    <property type="entry name" value="HATPase_C_sf"/>
</dbReference>
<dbReference type="SMART" id="SM00388">
    <property type="entry name" value="HisKA"/>
    <property type="match status" value="1"/>
</dbReference>
<feature type="modified residue" description="4-aspartylphosphate" evidence="6">
    <location>
        <position position="574"/>
    </location>
</feature>
<dbReference type="InterPro" id="IPR001610">
    <property type="entry name" value="PAC"/>
</dbReference>
<dbReference type="PANTHER" id="PTHR43047:SF72">
    <property type="entry name" value="OSMOSENSING HISTIDINE PROTEIN KINASE SLN1"/>
    <property type="match status" value="1"/>
</dbReference>
<sequence>MADASDNPPPGSLPPAVTRPSDADYRLLVDAVGDYAIFLLDPGGVVRSWNAGARRIKGYEEHEIVGRHFSLFYPPEQLERGWPEHELKVAREVGRFEDEGWRVRKDGTRFWANVIITRLIDNEGAFRGFSKITRDLTDRRHHEEQLRMSEERFRLLVEGVKDYAIFMLDPDGIVVSWNSGARRFKGYEAVEIIGRHFSVFYPPEVAARGWPEQELRLARRDGRFEEEGWRLRKDGTRFWANVVITALHDADGTLRGFAKLTRDLTDRRRISSLEDEGRRISTFLAMLGHELRNPLAPISNALALMAREKMESRTLRLAQDTISRQLKQLIRLVDDLLDVGRVTSGKIRLEAKPVDLKWVVLEAVEAMSPAAADKGQRLHSEIEETPLWITGDRARMIQVMCNLLGNAIKFTPPGGHVQVHAGRDGEHAVLSVRDDGPGIAHQDIQRIFNLFEQGEQDIARLQGGLGLGLSLVQQLVGLHRGDVAAYSKGVPGEGSEFVVRLPLAPPPALPEKTTEAGTQVNGRPTVLVVDDNRDSAQTMAALMETLGCHALVRHDGEAGLEAIKRLAPDLVLLDIGLPGISGLEVARRARSEIEHPPPLIAVTGYGQEHDRQLSFDAGFFAHMTKPVDVTQLEDLLRRLLDRR</sequence>
<accession>A0ABU1N8R8</accession>
<feature type="domain" description="PAS" evidence="9">
    <location>
        <begin position="21"/>
        <end position="74"/>
    </location>
</feature>
<keyword evidence="4" id="KW-0808">Transferase</keyword>